<name>A0ABT3R786_9HYPH</name>
<protein>
    <submittedName>
        <fullName evidence="1">Phosphonate C-P lyase system protein PhnH</fullName>
    </submittedName>
</protein>
<dbReference type="Pfam" id="PF05845">
    <property type="entry name" value="PhnH"/>
    <property type="match status" value="1"/>
</dbReference>
<evidence type="ECO:0000313" key="1">
    <source>
        <dbReference type="EMBL" id="MCX2724993.1"/>
    </source>
</evidence>
<proteinExistence type="predicted"/>
<sequence>MTMSHDTAAATPLAPGFQDPVHDAQACFRAIMNAMARPGTLQAATATGLTPPAPLTPVAAALALTLFDYDTPVWLDRSLMKSEAVKAFLRFHTGAPIVTEPVEAAFALVGDPLSMIPLAGFNQGSAEYPDRSTTVILLGQDFGAAQTVTLTGPGIKDSRTFASGPLPPVFWDQVISNNKQFPRGIDVIFAGGDQIAALPRSTRITEG</sequence>
<dbReference type="Proteomes" id="UP001300261">
    <property type="component" value="Unassembled WGS sequence"/>
</dbReference>
<gene>
    <name evidence="1" type="primary">phnH</name>
    <name evidence="1" type="ORF">ON753_21905</name>
</gene>
<keyword evidence="1" id="KW-0456">Lyase</keyword>
<dbReference type="RefSeq" id="WP_265965449.1">
    <property type="nucleotide sequence ID" value="NZ_JAPEVI010000003.1"/>
</dbReference>
<dbReference type="PIRSF" id="PIRSF020680">
    <property type="entry name" value="PhnH"/>
    <property type="match status" value="1"/>
</dbReference>
<dbReference type="SUPFAM" id="SSF159709">
    <property type="entry name" value="PhnH-like"/>
    <property type="match status" value="1"/>
</dbReference>
<keyword evidence="2" id="KW-1185">Reference proteome</keyword>
<dbReference type="NCBIfam" id="TIGR03292">
    <property type="entry name" value="PhnH_redo"/>
    <property type="match status" value="1"/>
</dbReference>
<dbReference type="GO" id="GO:0016829">
    <property type="term" value="F:lyase activity"/>
    <property type="evidence" value="ECO:0007669"/>
    <property type="project" value="UniProtKB-KW"/>
</dbReference>
<evidence type="ECO:0000313" key="2">
    <source>
        <dbReference type="Proteomes" id="UP001300261"/>
    </source>
</evidence>
<dbReference type="InterPro" id="IPR008772">
    <property type="entry name" value="Phosphonate_metab_PhnH"/>
</dbReference>
<accession>A0ABT3R786</accession>
<dbReference type="InterPro" id="IPR038058">
    <property type="entry name" value="PhnH-like_sp"/>
</dbReference>
<reference evidence="1 2" key="1">
    <citation type="journal article" date="2016" name="Int. J. Syst. Evol. Microbiol.">
        <title>Labrenzia salina sp. nov., isolated from the rhizosphere of the halophyte Arthrocnemum macrostachyum.</title>
        <authorList>
            <person name="Camacho M."/>
            <person name="Redondo-Gomez S."/>
            <person name="Rodriguez-Llorente I."/>
            <person name="Rohde M."/>
            <person name="Sproer C."/>
            <person name="Schumann P."/>
            <person name="Klenk H.P."/>
            <person name="Montero-Calasanz M.D.C."/>
        </authorList>
    </citation>
    <scope>NUCLEOTIDE SEQUENCE [LARGE SCALE GENOMIC DNA]</scope>
    <source>
        <strain evidence="1 2">DSM 29163</strain>
    </source>
</reference>
<dbReference type="EMBL" id="JAPEVI010000003">
    <property type="protein sequence ID" value="MCX2724993.1"/>
    <property type="molecule type" value="Genomic_DNA"/>
</dbReference>
<organism evidence="1 2">
    <name type="scientific">Roseibium salinum</name>
    <dbReference type="NCBI Taxonomy" id="1604349"/>
    <lineage>
        <taxon>Bacteria</taxon>
        <taxon>Pseudomonadati</taxon>
        <taxon>Pseudomonadota</taxon>
        <taxon>Alphaproteobacteria</taxon>
        <taxon>Hyphomicrobiales</taxon>
        <taxon>Stappiaceae</taxon>
        <taxon>Roseibium</taxon>
    </lineage>
</organism>
<dbReference type="Gene3D" id="3.40.50.11310">
    <property type="entry name" value="Bacterial phosphonate metabolism protein PhnH"/>
    <property type="match status" value="1"/>
</dbReference>
<comment type="caution">
    <text evidence="1">The sequence shown here is derived from an EMBL/GenBank/DDBJ whole genome shotgun (WGS) entry which is preliminary data.</text>
</comment>